<dbReference type="InterPro" id="IPR013805">
    <property type="entry name" value="GrpE_CC"/>
</dbReference>
<keyword evidence="2" id="KW-0143">Chaperone</keyword>
<evidence type="ECO:0008006" key="5">
    <source>
        <dbReference type="Google" id="ProtNLM"/>
    </source>
</evidence>
<dbReference type="Proteomes" id="UP000485621">
    <property type="component" value="Unassembled WGS sequence"/>
</dbReference>
<accession>A0A1V5ZHY2</accession>
<sequence length="112" mass="13274">MTDKDLQEKLKQAQKEHKQKADSKKEHALQIEIEKLQKNYQEQTEIAAKAQRDYINLKLDFDRYQNQVSEREKEQDTNSLISSVKKFLPFIEDLRKSLDNIPQDKKSDPLAQ</sequence>
<dbReference type="AlphaFoldDB" id="A0A1V5ZHY2"/>
<comment type="similarity">
    <text evidence="1">Belongs to the GrpE family.</text>
</comment>
<gene>
    <name evidence="4" type="ORF">BWY04_01517</name>
</gene>
<evidence type="ECO:0000256" key="1">
    <source>
        <dbReference type="ARBA" id="ARBA00009054"/>
    </source>
</evidence>
<dbReference type="SUPFAM" id="SSF58014">
    <property type="entry name" value="Coiled-coil domain of nucleotide exchange factor GrpE"/>
    <property type="match status" value="1"/>
</dbReference>
<name>A0A1V5ZHY2_9BACT</name>
<feature type="region of interest" description="Disordered" evidence="3">
    <location>
        <begin position="1"/>
        <end position="26"/>
    </location>
</feature>
<organism evidence="4">
    <name type="scientific">candidate division CPR1 bacterium ADurb.Bin160</name>
    <dbReference type="NCBI Taxonomy" id="1852826"/>
    <lineage>
        <taxon>Bacteria</taxon>
        <taxon>candidate division CPR1</taxon>
    </lineage>
</organism>
<dbReference type="EMBL" id="MWDB01000073">
    <property type="protein sequence ID" value="OQB39807.1"/>
    <property type="molecule type" value="Genomic_DNA"/>
</dbReference>
<protein>
    <recommendedName>
        <fullName evidence="5">Nucleotide exchange factor GrpE</fullName>
    </recommendedName>
</protein>
<evidence type="ECO:0000256" key="3">
    <source>
        <dbReference type="SAM" id="MobiDB-lite"/>
    </source>
</evidence>
<comment type="caution">
    <text evidence="4">The sequence shown here is derived from an EMBL/GenBank/DDBJ whole genome shotgun (WGS) entry which is preliminary data.</text>
</comment>
<evidence type="ECO:0000256" key="2">
    <source>
        <dbReference type="ARBA" id="ARBA00023186"/>
    </source>
</evidence>
<proteinExistence type="inferred from homology"/>
<evidence type="ECO:0000313" key="4">
    <source>
        <dbReference type="EMBL" id="OQB39807.1"/>
    </source>
</evidence>
<reference evidence="4" key="1">
    <citation type="submission" date="2017-02" db="EMBL/GenBank/DDBJ databases">
        <title>Delving into the versatile metabolic prowess of the omnipresent phylum Bacteroidetes.</title>
        <authorList>
            <person name="Nobu M.K."/>
            <person name="Mei R."/>
            <person name="Narihiro T."/>
            <person name="Kuroda K."/>
            <person name="Liu W.-T."/>
        </authorList>
    </citation>
    <scope>NUCLEOTIDE SEQUENCE</scope>
    <source>
        <strain evidence="4">ADurb.Bin160</strain>
    </source>
</reference>